<gene>
    <name evidence="2" type="ORF">VSP9026_03683</name>
    <name evidence="1" type="ORF">Vspart_03605</name>
</gene>
<dbReference type="Proteomes" id="UP000184774">
    <property type="component" value="Unassembled WGS sequence"/>
</dbReference>
<dbReference type="EMBL" id="CP046269">
    <property type="protein sequence ID" value="QMV16220.1"/>
    <property type="molecule type" value="Genomic_DNA"/>
</dbReference>
<evidence type="ECO:0000313" key="4">
    <source>
        <dbReference type="Proteomes" id="UP000515264"/>
    </source>
</evidence>
<dbReference type="OrthoDB" id="7054774at2"/>
<dbReference type="EMBL" id="FSSB01000022">
    <property type="protein sequence ID" value="SIO95930.1"/>
    <property type="molecule type" value="Genomic_DNA"/>
</dbReference>
<reference evidence="1 4" key="3">
    <citation type="journal article" date="2020" name="J. Nat. Prod.">
        <title>Genomics-Metabolomics Profiling Disclosed Marine Vibrio spartinae 3.6 as a Producer of a New Branched Side Chain Prodigiosin.</title>
        <authorList>
            <person name="Vitale G.A."/>
            <person name="Sciarretta M."/>
            <person name="Palma Esposito F."/>
            <person name="January G.G."/>
            <person name="Giaccio M."/>
            <person name="Bunk B."/>
            <person name="Sproer C."/>
            <person name="Bajerski F."/>
            <person name="Power D."/>
            <person name="Festa C."/>
            <person name="Monti M.C."/>
            <person name="D'Auria M.V."/>
            <person name="de Pascale D."/>
        </authorList>
    </citation>
    <scope>NUCLEOTIDE SEQUENCE [LARGE SCALE GENOMIC DNA]</scope>
    <source>
        <strain evidence="1 4">3.6</strain>
    </source>
</reference>
<sequence length="280" mass="31949">MASGIETWLFGYAGTKLADRVLKLFQRDKLTVDLHKAVEKWASNLPSHASLTSSNALFPSHVADEELAERPCLSNLRSELESLKIPSEESWDSALTEQWKYVRSKIDHPQDFFLLSEEEASTHIKSLSIALCTACSQHETLFRVTTVSMLRELSEATSKTPQQNSLSEILTNDQKKLLYRLYHQDNGFCRIGASKGEYECLWVPGYPMDMQWGWERTPEECLRSGKSPGNREERLHWIFVVKDLVEIGIFEAQADGYYQLTEKGWRVAHDINSEKSDSGV</sequence>
<evidence type="ECO:0000313" key="1">
    <source>
        <dbReference type="EMBL" id="QMV16220.1"/>
    </source>
</evidence>
<accession>A0A1N6M9A2</accession>
<dbReference type="Proteomes" id="UP000515264">
    <property type="component" value="Chromosome 2"/>
</dbReference>
<protein>
    <submittedName>
        <fullName evidence="2">Uncharacterized protein</fullName>
    </submittedName>
</protein>
<evidence type="ECO:0000313" key="3">
    <source>
        <dbReference type="Proteomes" id="UP000184774"/>
    </source>
</evidence>
<organism evidence="2 3">
    <name type="scientific">Vibrio spartinae</name>
    <dbReference type="NCBI Taxonomy" id="1918945"/>
    <lineage>
        <taxon>Bacteria</taxon>
        <taxon>Pseudomonadati</taxon>
        <taxon>Pseudomonadota</taxon>
        <taxon>Gammaproteobacteria</taxon>
        <taxon>Vibrionales</taxon>
        <taxon>Vibrionaceae</taxon>
        <taxon>Vibrio</taxon>
    </lineage>
</organism>
<keyword evidence="4" id="KW-1185">Reference proteome</keyword>
<reference evidence="1" key="2">
    <citation type="submission" date="2019-11" db="EMBL/GenBank/DDBJ databases">
        <authorList>
            <person name="January G."/>
            <person name="Bunk B."/>
        </authorList>
    </citation>
    <scope>NUCLEOTIDE SEQUENCE</scope>
    <source>
        <strain evidence="1">3.6</strain>
    </source>
</reference>
<reference evidence="2 3" key="1">
    <citation type="submission" date="2016-12" db="EMBL/GenBank/DDBJ databases">
        <authorList>
            <person name="Song W.-J."/>
            <person name="Kurnit D.M."/>
        </authorList>
    </citation>
    <scope>NUCLEOTIDE SEQUENCE [LARGE SCALE GENOMIC DNA]</scope>
    <source>
        <strain evidence="2 3">CECT 9026</strain>
    </source>
</reference>
<proteinExistence type="predicted"/>
<dbReference type="RefSeq" id="WP_074374409.1">
    <property type="nucleotide sequence ID" value="NZ_AP024908.1"/>
</dbReference>
<name>A0A1N6M9A2_9VIBR</name>
<evidence type="ECO:0000313" key="2">
    <source>
        <dbReference type="EMBL" id="SIO95930.1"/>
    </source>
</evidence>
<dbReference type="AlphaFoldDB" id="A0A1N6M9A2"/>